<accession>A0A7I7X379</accession>
<keyword evidence="3" id="KW-1185">Reference proteome</keyword>
<reference evidence="2 3" key="1">
    <citation type="journal article" date="2019" name="Emerg. Microbes Infect.">
        <title>Comprehensive subspecies identification of 175 nontuberculous mycobacteria species based on 7547 genomic profiles.</title>
        <authorList>
            <person name="Matsumoto Y."/>
            <person name="Kinjo T."/>
            <person name="Motooka D."/>
            <person name="Nabeya D."/>
            <person name="Jung N."/>
            <person name="Uechi K."/>
            <person name="Horii T."/>
            <person name="Iida T."/>
            <person name="Fujita J."/>
            <person name="Nakamura S."/>
        </authorList>
    </citation>
    <scope>NUCLEOTIDE SEQUENCE [LARGE SCALE GENOMIC DNA]</scope>
    <source>
        <strain evidence="2 3">JCM 13571</strain>
    </source>
</reference>
<keyword evidence="1" id="KW-0732">Signal</keyword>
<evidence type="ECO:0008006" key="4">
    <source>
        <dbReference type="Google" id="ProtNLM"/>
    </source>
</evidence>
<evidence type="ECO:0000313" key="3">
    <source>
        <dbReference type="Proteomes" id="UP000467260"/>
    </source>
</evidence>
<dbReference type="EMBL" id="AP022609">
    <property type="protein sequence ID" value="BBZ24309.1"/>
    <property type="molecule type" value="Genomic_DNA"/>
</dbReference>
<feature type="signal peptide" evidence="1">
    <location>
        <begin position="1"/>
        <end position="24"/>
    </location>
</feature>
<evidence type="ECO:0000256" key="1">
    <source>
        <dbReference type="SAM" id="SignalP"/>
    </source>
</evidence>
<evidence type="ECO:0000313" key="2">
    <source>
        <dbReference type="EMBL" id="BBZ24309.1"/>
    </source>
</evidence>
<gene>
    <name evidence="2" type="ORF">MHIB_27270</name>
</gene>
<proteinExistence type="predicted"/>
<organism evidence="2 3">
    <name type="scientific">Mycolicibacter hiberniae</name>
    <dbReference type="NCBI Taxonomy" id="29314"/>
    <lineage>
        <taxon>Bacteria</taxon>
        <taxon>Bacillati</taxon>
        <taxon>Actinomycetota</taxon>
        <taxon>Actinomycetes</taxon>
        <taxon>Mycobacteriales</taxon>
        <taxon>Mycobacteriaceae</taxon>
        <taxon>Mycolicibacter</taxon>
    </lineage>
</organism>
<dbReference type="KEGG" id="mhib:MHIB_27270"/>
<dbReference type="Proteomes" id="UP000467260">
    <property type="component" value="Chromosome"/>
</dbReference>
<name>A0A7I7X379_9MYCO</name>
<dbReference type="RefSeq" id="WP_234808874.1">
    <property type="nucleotide sequence ID" value="NZ_AP022609.1"/>
</dbReference>
<sequence>MRRLGVICATVLVALLSVAPVAGAPVAGAEPESAGGYLAVPAAIAGQSPDRLGVWEVQYQRLAGGDANVADAINAVIDAEARGQVATYEPSATKTMPWSFNSTGALSFRPIAVSALFLGEYDTEMPNMPFHAVATRVFDKRSGILITWDNLFVDKSAGLARLAEETKQILPTRYAPPRQGWQFGNEVAPIDLNFKYWIPTADGIELHFPDYQFGRGLPVITVPWPRVAELIAPEFAAITG</sequence>
<feature type="chain" id="PRO_5038570294" description="DUF3298 domain-containing protein" evidence="1">
    <location>
        <begin position="25"/>
        <end position="240"/>
    </location>
</feature>
<dbReference type="AlphaFoldDB" id="A0A7I7X379"/>
<protein>
    <recommendedName>
        <fullName evidence="4">DUF3298 domain-containing protein</fullName>
    </recommendedName>
</protein>